<feature type="compositionally biased region" description="Pro residues" evidence="1">
    <location>
        <begin position="1"/>
        <end position="10"/>
    </location>
</feature>
<dbReference type="Gene3D" id="3.40.50.300">
    <property type="entry name" value="P-loop containing nucleotide triphosphate hydrolases"/>
    <property type="match status" value="1"/>
</dbReference>
<dbReference type="InterPro" id="IPR027417">
    <property type="entry name" value="P-loop_NTPase"/>
</dbReference>
<dbReference type="SUPFAM" id="SSF52540">
    <property type="entry name" value="P-loop containing nucleoside triphosphate hydrolases"/>
    <property type="match status" value="1"/>
</dbReference>
<feature type="compositionally biased region" description="Low complexity" evidence="1">
    <location>
        <begin position="132"/>
        <end position="158"/>
    </location>
</feature>
<name>A0A165PGY0_EXIGL</name>
<reference evidence="2 3" key="1">
    <citation type="journal article" date="2016" name="Mol. Biol. Evol.">
        <title>Comparative Genomics of Early-Diverging Mushroom-Forming Fungi Provides Insights into the Origins of Lignocellulose Decay Capabilities.</title>
        <authorList>
            <person name="Nagy L.G."/>
            <person name="Riley R."/>
            <person name="Tritt A."/>
            <person name="Adam C."/>
            <person name="Daum C."/>
            <person name="Floudas D."/>
            <person name="Sun H."/>
            <person name="Yadav J.S."/>
            <person name="Pangilinan J."/>
            <person name="Larsson K.H."/>
            <person name="Matsuura K."/>
            <person name="Barry K."/>
            <person name="Labutti K."/>
            <person name="Kuo R."/>
            <person name="Ohm R.A."/>
            <person name="Bhattacharya S.S."/>
            <person name="Shirouzu T."/>
            <person name="Yoshinaga Y."/>
            <person name="Martin F.M."/>
            <person name="Grigoriev I.V."/>
            <person name="Hibbett D.S."/>
        </authorList>
    </citation>
    <scope>NUCLEOTIDE SEQUENCE [LARGE SCALE GENOMIC DNA]</scope>
    <source>
        <strain evidence="2 3">HHB12029</strain>
    </source>
</reference>
<dbReference type="CDD" id="cd00882">
    <property type="entry name" value="Ras_like_GTPase"/>
    <property type="match status" value="1"/>
</dbReference>
<evidence type="ECO:0000313" key="3">
    <source>
        <dbReference type="Proteomes" id="UP000077266"/>
    </source>
</evidence>
<dbReference type="OrthoDB" id="28357at2759"/>
<evidence type="ECO:0000256" key="1">
    <source>
        <dbReference type="SAM" id="MobiDB-lite"/>
    </source>
</evidence>
<dbReference type="Proteomes" id="UP000077266">
    <property type="component" value="Unassembled WGS sequence"/>
</dbReference>
<accession>A0A165PGY0</accession>
<protein>
    <submittedName>
        <fullName evidence="2">Uncharacterized protein</fullName>
    </submittedName>
</protein>
<feature type="compositionally biased region" description="Polar residues" evidence="1">
    <location>
        <begin position="78"/>
        <end position="91"/>
    </location>
</feature>
<feature type="compositionally biased region" description="Polar residues" evidence="1">
    <location>
        <begin position="34"/>
        <end position="44"/>
    </location>
</feature>
<sequence length="556" mass="58507">MASPPGPGPHSPLLHPPTTLRKSLSVDSFVALAKQQSTSKTRSSGGHGLLDDESSDDDYGLGPDEQQEWYGVADSGDLTFSSRGPSTSTSLGRPRAGTGMSMARDDSDLDPYLDESDHDRSERATDISRMRAASNASRVTAASSVSATTSTSATSSAVPLPLPARKKHPDSPPPVPPLPREMNRPGPISLPPTQPAAINTDLVHRPTRHHDYVIAVVGAAGCGKSTVIGKGLGSWGFISETPLGLTIGPAGSGGRIEIIARETHVSGSQSQSSQQQMQSVQVLEVDTGLLDTPTLGAWPVGMPLPLDGALVCYDASNPASFVLVPQLLRGFHAMGLSTVLLACKSEVSPKAVTPQRASEFTAPYNIGLVEISSETESGRRKMRDCFNWLMKAISRARRECFLRVSSTVTPKSLIASYFLLSARALVFWRCHPAHLPTCHGARREGLKADKVFTDASLTLPAVGSYVPAAAHVLRTRYVTRVGFLHVASGVGPASRTAGTIDWPLARVFVALSGFGCALALASCDMGGLAMLCSLSRFLPSPLPPGLCAPGSDCTAS</sequence>
<organism evidence="2 3">
    <name type="scientific">Exidia glandulosa HHB12029</name>
    <dbReference type="NCBI Taxonomy" id="1314781"/>
    <lineage>
        <taxon>Eukaryota</taxon>
        <taxon>Fungi</taxon>
        <taxon>Dikarya</taxon>
        <taxon>Basidiomycota</taxon>
        <taxon>Agaricomycotina</taxon>
        <taxon>Agaricomycetes</taxon>
        <taxon>Auriculariales</taxon>
        <taxon>Exidiaceae</taxon>
        <taxon>Exidia</taxon>
    </lineage>
</organism>
<dbReference type="EMBL" id="KV425889">
    <property type="protein sequence ID" value="KZW02159.1"/>
    <property type="molecule type" value="Genomic_DNA"/>
</dbReference>
<dbReference type="InParanoid" id="A0A165PGY0"/>
<dbReference type="STRING" id="1314781.A0A165PGY0"/>
<feature type="compositionally biased region" description="Basic and acidic residues" evidence="1">
    <location>
        <begin position="115"/>
        <end position="129"/>
    </location>
</feature>
<proteinExistence type="predicted"/>
<dbReference type="AlphaFoldDB" id="A0A165PGY0"/>
<gene>
    <name evidence="2" type="ORF">EXIGLDRAFT_481381</name>
</gene>
<keyword evidence="3" id="KW-1185">Reference proteome</keyword>
<feature type="region of interest" description="Disordered" evidence="1">
    <location>
        <begin position="1"/>
        <end position="196"/>
    </location>
</feature>
<evidence type="ECO:0000313" key="2">
    <source>
        <dbReference type="EMBL" id="KZW02159.1"/>
    </source>
</evidence>